<dbReference type="PANTHER" id="PTHR44846">
    <property type="entry name" value="MANNOSYL-D-GLYCERATE TRANSPORT/METABOLISM SYSTEM REPRESSOR MNGR-RELATED"/>
    <property type="match status" value="1"/>
</dbReference>
<evidence type="ECO:0000256" key="1">
    <source>
        <dbReference type="ARBA" id="ARBA00023015"/>
    </source>
</evidence>
<keyword evidence="3" id="KW-0804">Transcription</keyword>
<keyword evidence="2" id="KW-0238">DNA-binding</keyword>
<dbReference type="InterPro" id="IPR036388">
    <property type="entry name" value="WH-like_DNA-bd_sf"/>
</dbReference>
<proteinExistence type="predicted"/>
<dbReference type="CDD" id="cd07377">
    <property type="entry name" value="WHTH_GntR"/>
    <property type="match status" value="1"/>
</dbReference>
<keyword evidence="6" id="KW-1185">Reference proteome</keyword>
<comment type="caution">
    <text evidence="5">The sequence shown here is derived from an EMBL/GenBank/DDBJ whole genome shotgun (WGS) entry which is preliminary data.</text>
</comment>
<gene>
    <name evidence="5" type="ORF">FB470_003047</name>
</gene>
<name>A0ABU0EUR5_9PSEU</name>
<evidence type="ECO:0000313" key="6">
    <source>
        <dbReference type="Proteomes" id="UP001229651"/>
    </source>
</evidence>
<evidence type="ECO:0000259" key="4">
    <source>
        <dbReference type="PROSITE" id="PS50949"/>
    </source>
</evidence>
<keyword evidence="1" id="KW-0805">Transcription regulation</keyword>
<feature type="domain" description="HTH gntR-type" evidence="4">
    <location>
        <begin position="91"/>
        <end position="159"/>
    </location>
</feature>
<dbReference type="InterPro" id="IPR036390">
    <property type="entry name" value="WH_DNA-bd_sf"/>
</dbReference>
<evidence type="ECO:0000313" key="5">
    <source>
        <dbReference type="EMBL" id="MDQ0379053.1"/>
    </source>
</evidence>
<evidence type="ECO:0000256" key="3">
    <source>
        <dbReference type="ARBA" id="ARBA00023163"/>
    </source>
</evidence>
<dbReference type="SMART" id="SM00345">
    <property type="entry name" value="HTH_GNTR"/>
    <property type="match status" value="1"/>
</dbReference>
<dbReference type="EMBL" id="JAUSUT010000001">
    <property type="protein sequence ID" value="MDQ0379053.1"/>
    <property type="molecule type" value="Genomic_DNA"/>
</dbReference>
<sequence length="176" mass="19070">MADPILLVRPVAGSVGERERLVHVVGRSGKSDRPGVLRALCGAEFHADELDLLDRVTGMPCEDCLRLVPLPQPVERNEVAGEPAFRPEPTGYVYEQLADHLAQLIETGRLRPGTPLPAERRLAQQYDVSLGTARHATQLLRARGLVVTVPAKGTFVADAVPEGGNRRDLGDQSETP</sequence>
<dbReference type="Pfam" id="PF00392">
    <property type="entry name" value="GntR"/>
    <property type="match status" value="1"/>
</dbReference>
<dbReference type="RefSeq" id="WP_306992175.1">
    <property type="nucleotide sequence ID" value="NZ_JAUSUT010000001.1"/>
</dbReference>
<dbReference type="Proteomes" id="UP001229651">
    <property type="component" value="Unassembled WGS sequence"/>
</dbReference>
<evidence type="ECO:0000256" key="2">
    <source>
        <dbReference type="ARBA" id="ARBA00023125"/>
    </source>
</evidence>
<dbReference type="InterPro" id="IPR050679">
    <property type="entry name" value="Bact_HTH_transcr_reg"/>
</dbReference>
<dbReference type="Gene3D" id="1.10.10.10">
    <property type="entry name" value="Winged helix-like DNA-binding domain superfamily/Winged helix DNA-binding domain"/>
    <property type="match status" value="1"/>
</dbReference>
<accession>A0ABU0EUR5</accession>
<dbReference type="PROSITE" id="PS50949">
    <property type="entry name" value="HTH_GNTR"/>
    <property type="match status" value="1"/>
</dbReference>
<dbReference type="SUPFAM" id="SSF46785">
    <property type="entry name" value="Winged helix' DNA-binding domain"/>
    <property type="match status" value="1"/>
</dbReference>
<dbReference type="PANTHER" id="PTHR44846:SF1">
    <property type="entry name" value="MANNOSYL-D-GLYCERATE TRANSPORT_METABOLISM SYSTEM REPRESSOR MNGR-RELATED"/>
    <property type="match status" value="1"/>
</dbReference>
<organism evidence="5 6">
    <name type="scientific">Amycolatopsis thermophila</name>
    <dbReference type="NCBI Taxonomy" id="206084"/>
    <lineage>
        <taxon>Bacteria</taxon>
        <taxon>Bacillati</taxon>
        <taxon>Actinomycetota</taxon>
        <taxon>Actinomycetes</taxon>
        <taxon>Pseudonocardiales</taxon>
        <taxon>Pseudonocardiaceae</taxon>
        <taxon>Amycolatopsis</taxon>
    </lineage>
</organism>
<dbReference type="InterPro" id="IPR000524">
    <property type="entry name" value="Tscrpt_reg_HTH_GntR"/>
</dbReference>
<reference evidence="5 6" key="1">
    <citation type="submission" date="2023-07" db="EMBL/GenBank/DDBJ databases">
        <title>Sequencing the genomes of 1000 actinobacteria strains.</title>
        <authorList>
            <person name="Klenk H.-P."/>
        </authorList>
    </citation>
    <scope>NUCLEOTIDE SEQUENCE [LARGE SCALE GENOMIC DNA]</scope>
    <source>
        <strain evidence="5 6">DSM 45805</strain>
    </source>
</reference>
<protein>
    <recommendedName>
        <fullName evidence="4">HTH gntR-type domain-containing protein</fullName>
    </recommendedName>
</protein>